<sequence length="420" mass="47306">MPQRRVVSIVPSRPPVSKRRLLKPLHVLAVFALCLLIAHHLPLSIPHSHQPALLTVTHGGIGNQIYFLLQALILARQTGLVLVPPTIPARRLPRFPHRSEEHPAQNFWDLGVMARFAPLSEQLPSSCRRGITHVYLVRRGAGKLLPSSRLLQIVCQMAGDKQPSETVGQCADRAMSRISVHRHHMKFSTAGDPALVHELRQLRDACVIVDGHSFSFSGHRAHQYVYSVLHYVEAAPIVKEMMRNSWASRMTLLHLRYDEHECDTEHGGVCIRRKLNIGSNDTVVYVTPSALVGAVVRKMRSANSTSLYIAASPYVPPQTMASLENEFQAHIRVLPRVGGLDEAMENFVERELAINAHVFVGDFASTWSGTVYFKRRTMGKVSDWSCVLVDQCQDLGYYEDKERLNAPEWFEKEENLLQSE</sequence>
<evidence type="ECO:0000313" key="2">
    <source>
        <dbReference type="EMBL" id="PXF44239.1"/>
    </source>
</evidence>
<organism evidence="2 3">
    <name type="scientific">Gracilariopsis chorda</name>
    <dbReference type="NCBI Taxonomy" id="448386"/>
    <lineage>
        <taxon>Eukaryota</taxon>
        <taxon>Rhodophyta</taxon>
        <taxon>Florideophyceae</taxon>
        <taxon>Rhodymeniophycidae</taxon>
        <taxon>Gracilariales</taxon>
        <taxon>Gracilariaceae</taxon>
        <taxon>Gracilariopsis</taxon>
    </lineage>
</organism>
<gene>
    <name evidence="2" type="ORF">BWQ96_06020</name>
</gene>
<keyword evidence="3" id="KW-1185">Reference proteome</keyword>
<comment type="caution">
    <text evidence="2">The sequence shown here is derived from an EMBL/GenBank/DDBJ whole genome shotgun (WGS) entry which is preliminary data.</text>
</comment>
<keyword evidence="1" id="KW-1133">Transmembrane helix</keyword>
<name>A0A2V3IQ90_9FLOR</name>
<dbReference type="Gene3D" id="3.40.50.11350">
    <property type="match status" value="1"/>
</dbReference>
<accession>A0A2V3IQ90</accession>
<dbReference type="OrthoDB" id="12268at2759"/>
<dbReference type="EMBL" id="NBIV01000097">
    <property type="protein sequence ID" value="PXF44239.1"/>
    <property type="molecule type" value="Genomic_DNA"/>
</dbReference>
<feature type="transmembrane region" description="Helical" evidence="1">
    <location>
        <begin position="21"/>
        <end position="41"/>
    </location>
</feature>
<evidence type="ECO:0008006" key="4">
    <source>
        <dbReference type="Google" id="ProtNLM"/>
    </source>
</evidence>
<proteinExistence type="predicted"/>
<dbReference type="Proteomes" id="UP000247409">
    <property type="component" value="Unassembled WGS sequence"/>
</dbReference>
<protein>
    <recommendedName>
        <fullName evidence="4">O-fucosyltransferase family protein</fullName>
    </recommendedName>
</protein>
<keyword evidence="1" id="KW-0812">Transmembrane</keyword>
<evidence type="ECO:0000313" key="3">
    <source>
        <dbReference type="Proteomes" id="UP000247409"/>
    </source>
</evidence>
<keyword evidence="1" id="KW-0472">Membrane</keyword>
<dbReference type="AlphaFoldDB" id="A0A2V3IQ90"/>
<reference evidence="2 3" key="1">
    <citation type="journal article" date="2018" name="Mol. Biol. Evol.">
        <title>Analysis of the draft genome of the red seaweed Gracilariopsis chorda provides insights into genome size evolution in Rhodophyta.</title>
        <authorList>
            <person name="Lee J."/>
            <person name="Yang E.C."/>
            <person name="Graf L."/>
            <person name="Yang J.H."/>
            <person name="Qiu H."/>
            <person name="Zel Zion U."/>
            <person name="Chan C.X."/>
            <person name="Stephens T.G."/>
            <person name="Weber A.P.M."/>
            <person name="Boo G.H."/>
            <person name="Boo S.M."/>
            <person name="Kim K.M."/>
            <person name="Shin Y."/>
            <person name="Jung M."/>
            <person name="Lee S.J."/>
            <person name="Yim H.S."/>
            <person name="Lee J.H."/>
            <person name="Bhattacharya D."/>
            <person name="Yoon H.S."/>
        </authorList>
    </citation>
    <scope>NUCLEOTIDE SEQUENCE [LARGE SCALE GENOMIC DNA]</scope>
    <source>
        <strain evidence="2 3">SKKU-2015</strain>
        <tissue evidence="2">Whole body</tissue>
    </source>
</reference>
<evidence type="ECO:0000256" key="1">
    <source>
        <dbReference type="SAM" id="Phobius"/>
    </source>
</evidence>